<dbReference type="Gene3D" id="3.10.290.20">
    <property type="entry name" value="Ubiquitin-like 2 activating enzyme e1b. Chain: B, domain 3"/>
    <property type="match status" value="1"/>
</dbReference>
<comment type="caution">
    <text evidence="2">The sequence shown here is derived from an EMBL/GenBank/DDBJ whole genome shotgun (WGS) entry which is preliminary data.</text>
</comment>
<evidence type="ECO:0000259" key="1">
    <source>
        <dbReference type="SMART" id="SM01181"/>
    </source>
</evidence>
<dbReference type="EMBL" id="JADGJH010000258">
    <property type="protein sequence ID" value="KAJ3132230.1"/>
    <property type="molecule type" value="Genomic_DNA"/>
</dbReference>
<dbReference type="Proteomes" id="UP001211907">
    <property type="component" value="Unassembled WGS sequence"/>
</dbReference>
<evidence type="ECO:0000313" key="2">
    <source>
        <dbReference type="EMBL" id="KAJ3132230.1"/>
    </source>
</evidence>
<protein>
    <recommendedName>
        <fullName evidence="1">E2 binding domain-containing protein</fullName>
    </recommendedName>
</protein>
<gene>
    <name evidence="2" type="ORF">HK100_005522</name>
</gene>
<sequence>MEVDNQSTDWPNRWRNPDVYLQRNGHVRFSKKETYVKYYIVLARTTYNENTTPFFIFATIIGMFAEEDPSMMKPIVDGGTEGFKGQSRKLQELIDLLLERPGTQLKKPSLRTSSKNLYTESEMLEEVTKPNLEKLYSGLFASGDIVVVTDVNLPISLQLVTFE</sequence>
<dbReference type="GO" id="GO:0045116">
    <property type="term" value="P:protein neddylation"/>
    <property type="evidence" value="ECO:0007669"/>
    <property type="project" value="InterPro"/>
</dbReference>
<evidence type="ECO:0000313" key="3">
    <source>
        <dbReference type="Proteomes" id="UP001211907"/>
    </source>
</evidence>
<dbReference type="SMART" id="SM01181">
    <property type="entry name" value="E2_bind"/>
    <property type="match status" value="1"/>
</dbReference>
<dbReference type="Pfam" id="PF08825">
    <property type="entry name" value="E2_bind"/>
    <property type="match status" value="1"/>
</dbReference>
<dbReference type="InterPro" id="IPR014929">
    <property type="entry name" value="E2-binding"/>
</dbReference>
<organism evidence="2 3">
    <name type="scientific">Physocladia obscura</name>
    <dbReference type="NCBI Taxonomy" id="109957"/>
    <lineage>
        <taxon>Eukaryota</taxon>
        <taxon>Fungi</taxon>
        <taxon>Fungi incertae sedis</taxon>
        <taxon>Chytridiomycota</taxon>
        <taxon>Chytridiomycota incertae sedis</taxon>
        <taxon>Chytridiomycetes</taxon>
        <taxon>Chytridiales</taxon>
        <taxon>Chytriomycetaceae</taxon>
        <taxon>Physocladia</taxon>
    </lineage>
</organism>
<keyword evidence="3" id="KW-1185">Reference proteome</keyword>
<name>A0AAD5XGF1_9FUNG</name>
<accession>A0AAD5XGF1</accession>
<dbReference type="GO" id="GO:0019781">
    <property type="term" value="F:NEDD8 activating enzyme activity"/>
    <property type="evidence" value="ECO:0007669"/>
    <property type="project" value="InterPro"/>
</dbReference>
<dbReference type="AlphaFoldDB" id="A0AAD5XGF1"/>
<feature type="domain" description="E2 binding" evidence="1">
    <location>
        <begin position="83"/>
        <end position="163"/>
    </location>
</feature>
<proteinExistence type="predicted"/>
<reference evidence="2" key="1">
    <citation type="submission" date="2020-05" db="EMBL/GenBank/DDBJ databases">
        <title>Phylogenomic resolution of chytrid fungi.</title>
        <authorList>
            <person name="Stajich J.E."/>
            <person name="Amses K."/>
            <person name="Simmons R."/>
            <person name="Seto K."/>
            <person name="Myers J."/>
            <person name="Bonds A."/>
            <person name="Quandt C.A."/>
            <person name="Barry K."/>
            <person name="Liu P."/>
            <person name="Grigoriev I."/>
            <person name="Longcore J.E."/>
            <person name="James T.Y."/>
        </authorList>
    </citation>
    <scope>NUCLEOTIDE SEQUENCE</scope>
    <source>
        <strain evidence="2">JEL0513</strain>
    </source>
</reference>